<keyword evidence="6 9" id="KW-1133">Transmembrane helix</keyword>
<proteinExistence type="predicted"/>
<feature type="transmembrane region" description="Helical" evidence="9">
    <location>
        <begin position="228"/>
        <end position="248"/>
    </location>
</feature>
<reference evidence="11 13" key="2">
    <citation type="submission" date="2018-12" db="EMBL/GenBank/DDBJ databases">
        <authorList>
            <person name="hu s."/>
            <person name="Xu Y."/>
            <person name="Xu B."/>
            <person name="Li F."/>
        </authorList>
    </citation>
    <scope>NUCLEOTIDE SEQUENCE [LARGE SCALE GENOMIC DNA]</scope>
    <source>
        <strain evidence="11 13">KSW2-17</strain>
    </source>
</reference>
<dbReference type="GO" id="GO:0022857">
    <property type="term" value="F:transmembrane transporter activity"/>
    <property type="evidence" value="ECO:0007669"/>
    <property type="project" value="InterPro"/>
</dbReference>
<dbReference type="EMBL" id="RZGY01000002">
    <property type="protein sequence ID" value="RUQ84843.1"/>
    <property type="molecule type" value="Genomic_DNA"/>
</dbReference>
<feature type="transmembrane region" description="Helical" evidence="9">
    <location>
        <begin position="83"/>
        <end position="103"/>
    </location>
</feature>
<sequence>MTTLDPTPTVSADKPAPRATAMSVLRHPAVPAFIGMLAIWLAIGAIAGRGLVETISAGIIIATFLVIVGIGQLFVITVGNGGIDLSVSYVMTLSAFLACQIMAGQDVNIAAGILIAVGAGAAAGVCSAVLIELIGMPPLVGTLAVGFALQTITLVYSGSVVGVASPALSQFTTAQIGPIPIFGVVGIAIAVAFALILKRTSYGRRIEAVGQRPVAASYAGTRPALIRASAYVISGAMAGLAGVLLAAYSGGPSLGLGTSYQLASIAVVVLGGSLIAGGRGIVSGLWAGAVLLTLLTTLANITRLSGGWQFIIQGALIVLVLALSRNPIARR</sequence>
<dbReference type="InterPro" id="IPR001851">
    <property type="entry name" value="ABC_transp_permease"/>
</dbReference>
<evidence type="ECO:0000256" key="3">
    <source>
        <dbReference type="ARBA" id="ARBA00022475"/>
    </source>
</evidence>
<dbReference type="PANTHER" id="PTHR32196">
    <property type="entry name" value="ABC TRANSPORTER PERMEASE PROTEIN YPHD-RELATED-RELATED"/>
    <property type="match status" value="1"/>
</dbReference>
<organism evidence="10 12">
    <name type="scientific">Labedella gwakjiensis</name>
    <dbReference type="NCBI Taxonomy" id="390269"/>
    <lineage>
        <taxon>Bacteria</taxon>
        <taxon>Bacillati</taxon>
        <taxon>Actinomycetota</taxon>
        <taxon>Actinomycetes</taxon>
        <taxon>Micrococcales</taxon>
        <taxon>Microbacteriaceae</taxon>
        <taxon>Labedella</taxon>
    </lineage>
</organism>
<dbReference type="EMBL" id="PYAU01000001">
    <property type="protein sequence ID" value="PSL37543.1"/>
    <property type="molecule type" value="Genomic_DNA"/>
</dbReference>
<dbReference type="AlphaFoldDB" id="A0A2P8GUB1"/>
<evidence type="ECO:0000313" key="12">
    <source>
        <dbReference type="Proteomes" id="UP000241203"/>
    </source>
</evidence>
<evidence type="ECO:0000256" key="4">
    <source>
        <dbReference type="ARBA" id="ARBA00022519"/>
    </source>
</evidence>
<dbReference type="Proteomes" id="UP000241203">
    <property type="component" value="Unassembled WGS sequence"/>
</dbReference>
<evidence type="ECO:0000256" key="5">
    <source>
        <dbReference type="ARBA" id="ARBA00022692"/>
    </source>
</evidence>
<keyword evidence="4" id="KW-0997">Cell inner membrane</keyword>
<dbReference type="Proteomes" id="UP000268291">
    <property type="component" value="Unassembled WGS sequence"/>
</dbReference>
<protein>
    <recommendedName>
        <fullName evidence="8">Autoinducer 2 import system permease protein LsrD</fullName>
    </recommendedName>
</protein>
<feature type="transmembrane region" description="Helical" evidence="9">
    <location>
        <begin position="109"/>
        <end position="131"/>
    </location>
</feature>
<feature type="transmembrane region" description="Helical" evidence="9">
    <location>
        <begin position="54"/>
        <end position="76"/>
    </location>
</feature>
<comment type="caution">
    <text evidence="10">The sequence shown here is derived from an EMBL/GenBank/DDBJ whole genome shotgun (WGS) entry which is preliminary data.</text>
</comment>
<keyword evidence="3" id="KW-1003">Cell membrane</keyword>
<feature type="transmembrane region" description="Helical" evidence="9">
    <location>
        <begin position="28"/>
        <end position="48"/>
    </location>
</feature>
<keyword evidence="2" id="KW-0813">Transport</keyword>
<reference evidence="10 12" key="1">
    <citation type="submission" date="2018-03" db="EMBL/GenBank/DDBJ databases">
        <title>Genomic Encyclopedia of Archaeal and Bacterial Type Strains, Phase II (KMG-II): from individual species to whole genera.</title>
        <authorList>
            <person name="Goeker M."/>
        </authorList>
    </citation>
    <scope>NUCLEOTIDE SEQUENCE [LARGE SCALE GENOMIC DNA]</scope>
    <source>
        <strain evidence="10 12">DSM 21548</strain>
    </source>
</reference>
<dbReference type="Pfam" id="PF02653">
    <property type="entry name" value="BPD_transp_2"/>
    <property type="match status" value="1"/>
</dbReference>
<dbReference type="CDD" id="cd06579">
    <property type="entry name" value="TM_PBP1_transp_AraH_like"/>
    <property type="match status" value="1"/>
</dbReference>
<gene>
    <name evidence="10" type="ORF">CLV49_1150</name>
    <name evidence="11" type="ORF">ELQ93_14785</name>
</gene>
<dbReference type="RefSeq" id="WP_106562670.1">
    <property type="nucleotide sequence ID" value="NZ_PYAU01000001.1"/>
</dbReference>
<evidence type="ECO:0000256" key="8">
    <source>
        <dbReference type="ARBA" id="ARBA00039381"/>
    </source>
</evidence>
<feature type="transmembrane region" description="Helical" evidence="9">
    <location>
        <begin position="176"/>
        <end position="197"/>
    </location>
</feature>
<evidence type="ECO:0000313" key="10">
    <source>
        <dbReference type="EMBL" id="PSL37543.1"/>
    </source>
</evidence>
<feature type="transmembrane region" description="Helical" evidence="9">
    <location>
        <begin position="143"/>
        <end position="164"/>
    </location>
</feature>
<evidence type="ECO:0000313" key="11">
    <source>
        <dbReference type="EMBL" id="RUQ84843.1"/>
    </source>
</evidence>
<dbReference type="PANTHER" id="PTHR32196:SF71">
    <property type="entry name" value="AUTOINDUCER 2 IMPORT SYSTEM PERMEASE PROTEIN LSRD"/>
    <property type="match status" value="1"/>
</dbReference>
<keyword evidence="5 9" id="KW-0812">Transmembrane</keyword>
<evidence type="ECO:0000313" key="13">
    <source>
        <dbReference type="Proteomes" id="UP000268291"/>
    </source>
</evidence>
<evidence type="ECO:0000256" key="7">
    <source>
        <dbReference type="ARBA" id="ARBA00023136"/>
    </source>
</evidence>
<dbReference type="GO" id="GO:0005886">
    <property type="term" value="C:plasma membrane"/>
    <property type="evidence" value="ECO:0007669"/>
    <property type="project" value="UniProtKB-SubCell"/>
</dbReference>
<keyword evidence="7 9" id="KW-0472">Membrane</keyword>
<feature type="transmembrane region" description="Helical" evidence="9">
    <location>
        <begin position="307"/>
        <end position="324"/>
    </location>
</feature>
<evidence type="ECO:0000256" key="2">
    <source>
        <dbReference type="ARBA" id="ARBA00022448"/>
    </source>
</evidence>
<feature type="transmembrane region" description="Helical" evidence="9">
    <location>
        <begin position="260"/>
        <end position="277"/>
    </location>
</feature>
<evidence type="ECO:0000256" key="1">
    <source>
        <dbReference type="ARBA" id="ARBA00004651"/>
    </source>
</evidence>
<dbReference type="OrthoDB" id="9808136at2"/>
<name>A0A2P8GUB1_9MICO</name>
<evidence type="ECO:0000256" key="9">
    <source>
        <dbReference type="SAM" id="Phobius"/>
    </source>
</evidence>
<evidence type="ECO:0000256" key="6">
    <source>
        <dbReference type="ARBA" id="ARBA00022989"/>
    </source>
</evidence>
<accession>A0A2P8GUB1</accession>
<feature type="transmembrane region" description="Helical" evidence="9">
    <location>
        <begin position="284"/>
        <end position="301"/>
    </location>
</feature>
<keyword evidence="13" id="KW-1185">Reference proteome</keyword>
<comment type="subcellular location">
    <subcellularLocation>
        <location evidence="1">Cell membrane</location>
        <topology evidence="1">Multi-pass membrane protein</topology>
    </subcellularLocation>
</comment>